<evidence type="ECO:0000256" key="7">
    <source>
        <dbReference type="PIRSR" id="PIRSR602403-1"/>
    </source>
</evidence>
<dbReference type="InterPro" id="IPR002403">
    <property type="entry name" value="Cyt_P450_E_grp-IV"/>
</dbReference>
<dbReference type="PRINTS" id="PR00385">
    <property type="entry name" value="P450"/>
</dbReference>
<dbReference type="RefSeq" id="WP_184992738.1">
    <property type="nucleotide sequence ID" value="NZ_BOMK01000002.1"/>
</dbReference>
<proteinExistence type="inferred from homology"/>
<dbReference type="PROSITE" id="PS00086">
    <property type="entry name" value="CYTOCHROME_P450"/>
    <property type="match status" value="1"/>
</dbReference>
<dbReference type="GO" id="GO:0016705">
    <property type="term" value="F:oxidoreductase activity, acting on paired donors, with incorporation or reduction of molecular oxygen"/>
    <property type="evidence" value="ECO:0007669"/>
    <property type="project" value="InterPro"/>
</dbReference>
<evidence type="ECO:0000256" key="3">
    <source>
        <dbReference type="ARBA" id="ARBA00022723"/>
    </source>
</evidence>
<organism evidence="9 10">
    <name type="scientific">Actinoplanes digitatis</name>
    <dbReference type="NCBI Taxonomy" id="1868"/>
    <lineage>
        <taxon>Bacteria</taxon>
        <taxon>Bacillati</taxon>
        <taxon>Actinomycetota</taxon>
        <taxon>Actinomycetes</taxon>
        <taxon>Micromonosporales</taxon>
        <taxon>Micromonosporaceae</taxon>
        <taxon>Actinoplanes</taxon>
    </lineage>
</organism>
<keyword evidence="6 8" id="KW-0503">Monooxygenase</keyword>
<dbReference type="InterPro" id="IPR036396">
    <property type="entry name" value="Cyt_P450_sf"/>
</dbReference>
<feature type="binding site" description="axial binding residue" evidence="7">
    <location>
        <position position="196"/>
    </location>
    <ligand>
        <name>heme</name>
        <dbReference type="ChEBI" id="CHEBI:30413"/>
    </ligand>
    <ligandPart>
        <name>Fe</name>
        <dbReference type="ChEBI" id="CHEBI:18248"/>
    </ligandPart>
</feature>
<keyword evidence="3 7" id="KW-0479">Metal-binding</keyword>
<comment type="similarity">
    <text evidence="1 8">Belongs to the cytochrome P450 family.</text>
</comment>
<comment type="caution">
    <text evidence="9">The sequence shown here is derived from an EMBL/GenBank/DDBJ whole genome shotgun (WGS) entry which is preliminary data.</text>
</comment>
<dbReference type="GO" id="GO:0004497">
    <property type="term" value="F:monooxygenase activity"/>
    <property type="evidence" value="ECO:0007669"/>
    <property type="project" value="UniProtKB-KW"/>
</dbReference>
<dbReference type="AlphaFoldDB" id="A0A7W7HWC5"/>
<keyword evidence="5 7" id="KW-0408">Iron</keyword>
<name>A0A7W7HWC5_9ACTN</name>
<protein>
    <submittedName>
        <fullName evidence="9">Cytochrome P450</fullName>
    </submittedName>
</protein>
<dbReference type="Pfam" id="PF00067">
    <property type="entry name" value="p450"/>
    <property type="match status" value="1"/>
</dbReference>
<dbReference type="PRINTS" id="PR00465">
    <property type="entry name" value="EP450IV"/>
</dbReference>
<evidence type="ECO:0000256" key="4">
    <source>
        <dbReference type="ARBA" id="ARBA00023002"/>
    </source>
</evidence>
<sequence>MDSTAWHRAHRARRQLTGLLTRAVPVARARDGADFLSVMSRVAGDRLGTRQLVDHMIFTLIASHDTTTAATIAAVYFLGKHPEWQDRARAESAAGAAPDLAGLDRLNTLEMIIKESIRLVSPSPILLRRAVRDTEIEGHFIPAGQLVSVCTGVNQLLPELWPEPHRFDPERFSAARAEDRVHRLAWAPFGAGQHKCVGMRFGLLKVKTTLDAMLRRFDWTLPPSYEAPWRFTSLPAPADGLPLVMRPRRERRAGS</sequence>
<keyword evidence="4 8" id="KW-0560">Oxidoreductase</keyword>
<dbReference type="GO" id="GO:0020037">
    <property type="term" value="F:heme binding"/>
    <property type="evidence" value="ECO:0007669"/>
    <property type="project" value="InterPro"/>
</dbReference>
<dbReference type="PANTHER" id="PTHR24291:SF50">
    <property type="entry name" value="BIFUNCTIONAL ALBAFLAVENONE MONOOXYGENASE_TERPENE SYNTHASE"/>
    <property type="match status" value="1"/>
</dbReference>
<keyword evidence="2 7" id="KW-0349">Heme</keyword>
<evidence type="ECO:0000256" key="5">
    <source>
        <dbReference type="ARBA" id="ARBA00023004"/>
    </source>
</evidence>
<accession>A0A7W7HWC5</accession>
<evidence type="ECO:0000256" key="8">
    <source>
        <dbReference type="RuleBase" id="RU000461"/>
    </source>
</evidence>
<comment type="cofactor">
    <cofactor evidence="7">
        <name>heme</name>
        <dbReference type="ChEBI" id="CHEBI:30413"/>
    </cofactor>
</comment>
<evidence type="ECO:0000313" key="9">
    <source>
        <dbReference type="EMBL" id="MBB4761971.1"/>
    </source>
</evidence>
<dbReference type="SUPFAM" id="SSF48264">
    <property type="entry name" value="Cytochrome P450"/>
    <property type="match status" value="1"/>
</dbReference>
<dbReference type="GO" id="GO:0005506">
    <property type="term" value="F:iron ion binding"/>
    <property type="evidence" value="ECO:0007669"/>
    <property type="project" value="InterPro"/>
</dbReference>
<dbReference type="InterPro" id="IPR001128">
    <property type="entry name" value="Cyt_P450"/>
</dbReference>
<dbReference type="EMBL" id="JACHNH010000001">
    <property type="protein sequence ID" value="MBB4761971.1"/>
    <property type="molecule type" value="Genomic_DNA"/>
</dbReference>
<dbReference type="Gene3D" id="1.10.630.10">
    <property type="entry name" value="Cytochrome P450"/>
    <property type="match status" value="1"/>
</dbReference>
<keyword evidence="10" id="KW-1185">Reference proteome</keyword>
<gene>
    <name evidence="9" type="ORF">BJ971_002527</name>
</gene>
<dbReference type="Proteomes" id="UP000578112">
    <property type="component" value="Unassembled WGS sequence"/>
</dbReference>
<evidence type="ECO:0000313" key="10">
    <source>
        <dbReference type="Proteomes" id="UP000578112"/>
    </source>
</evidence>
<dbReference type="InterPro" id="IPR050196">
    <property type="entry name" value="Cytochrome_P450_Monoox"/>
</dbReference>
<dbReference type="PANTHER" id="PTHR24291">
    <property type="entry name" value="CYTOCHROME P450 FAMILY 4"/>
    <property type="match status" value="1"/>
</dbReference>
<evidence type="ECO:0000256" key="1">
    <source>
        <dbReference type="ARBA" id="ARBA00010617"/>
    </source>
</evidence>
<dbReference type="InterPro" id="IPR017972">
    <property type="entry name" value="Cyt_P450_CS"/>
</dbReference>
<reference evidence="9 10" key="1">
    <citation type="submission" date="2020-08" db="EMBL/GenBank/DDBJ databases">
        <title>Sequencing the genomes of 1000 actinobacteria strains.</title>
        <authorList>
            <person name="Klenk H.-P."/>
        </authorList>
    </citation>
    <scope>NUCLEOTIDE SEQUENCE [LARGE SCALE GENOMIC DNA]</scope>
    <source>
        <strain evidence="9 10">DSM 43149</strain>
    </source>
</reference>
<evidence type="ECO:0000256" key="6">
    <source>
        <dbReference type="ARBA" id="ARBA00023033"/>
    </source>
</evidence>
<evidence type="ECO:0000256" key="2">
    <source>
        <dbReference type="ARBA" id="ARBA00022617"/>
    </source>
</evidence>